<accession>A0A556UZ74</accession>
<reference evidence="2 3" key="1">
    <citation type="journal article" date="2019" name="Genome Biol. Evol.">
        <title>Whole-Genome Sequencing of the Giant Devil Catfish, Bagarius yarrelli.</title>
        <authorList>
            <person name="Jiang W."/>
            <person name="Lv Y."/>
            <person name="Cheng L."/>
            <person name="Yang K."/>
            <person name="Chao B."/>
            <person name="Wang X."/>
            <person name="Li Y."/>
            <person name="Pan X."/>
            <person name="You X."/>
            <person name="Zhang Y."/>
            <person name="Yang J."/>
            <person name="Li J."/>
            <person name="Zhang X."/>
            <person name="Liu S."/>
            <person name="Sun C."/>
            <person name="Yang J."/>
            <person name="Shi Q."/>
        </authorList>
    </citation>
    <scope>NUCLEOTIDE SEQUENCE [LARGE SCALE GENOMIC DNA]</scope>
    <source>
        <strain evidence="2">JWS20170419001</strain>
        <tissue evidence="2">Muscle</tissue>
    </source>
</reference>
<feature type="coiled-coil region" evidence="1">
    <location>
        <begin position="19"/>
        <end position="83"/>
    </location>
</feature>
<evidence type="ECO:0000313" key="2">
    <source>
        <dbReference type="EMBL" id="TSQ01586.1"/>
    </source>
</evidence>
<evidence type="ECO:0000256" key="1">
    <source>
        <dbReference type="SAM" id="Coils"/>
    </source>
</evidence>
<keyword evidence="3" id="KW-1185">Reference proteome</keyword>
<organism evidence="2 3">
    <name type="scientific">Bagarius yarrelli</name>
    <name type="common">Goonch</name>
    <name type="synonym">Bagrus yarrelli</name>
    <dbReference type="NCBI Taxonomy" id="175774"/>
    <lineage>
        <taxon>Eukaryota</taxon>
        <taxon>Metazoa</taxon>
        <taxon>Chordata</taxon>
        <taxon>Craniata</taxon>
        <taxon>Vertebrata</taxon>
        <taxon>Euteleostomi</taxon>
        <taxon>Actinopterygii</taxon>
        <taxon>Neopterygii</taxon>
        <taxon>Teleostei</taxon>
        <taxon>Ostariophysi</taxon>
        <taxon>Siluriformes</taxon>
        <taxon>Sisoridae</taxon>
        <taxon>Sisorinae</taxon>
        <taxon>Bagarius</taxon>
    </lineage>
</organism>
<proteinExistence type="predicted"/>
<sequence length="88" mass="10230">MDRRVLLSLHVDNQVCDALKELEAAKQEKQTLIQLIQSLKTRTRDMKLSNVSVSQMKKQVEVLEKEENKLKQQCELVKKTLNDVPEKP</sequence>
<gene>
    <name evidence="2" type="ORF">Baya_11162</name>
</gene>
<name>A0A556UZ74_BAGYA</name>
<dbReference type="AlphaFoldDB" id="A0A556UZ74"/>
<keyword evidence="1" id="KW-0175">Coiled coil</keyword>
<dbReference type="EMBL" id="VCAZ01000081">
    <property type="protein sequence ID" value="TSQ01586.1"/>
    <property type="molecule type" value="Genomic_DNA"/>
</dbReference>
<dbReference type="OrthoDB" id="8948932at2759"/>
<evidence type="ECO:0000313" key="3">
    <source>
        <dbReference type="Proteomes" id="UP000319801"/>
    </source>
</evidence>
<protein>
    <submittedName>
        <fullName evidence="2">Uncharacterized protein</fullName>
    </submittedName>
</protein>
<comment type="caution">
    <text evidence="2">The sequence shown here is derived from an EMBL/GenBank/DDBJ whole genome shotgun (WGS) entry which is preliminary data.</text>
</comment>
<dbReference type="Proteomes" id="UP000319801">
    <property type="component" value="Unassembled WGS sequence"/>
</dbReference>